<evidence type="ECO:0000313" key="2">
    <source>
        <dbReference type="EMBL" id="QHS95092.1"/>
    </source>
</evidence>
<reference evidence="2" key="1">
    <citation type="journal article" date="2020" name="Nature">
        <title>Giant virus diversity and host interactions through global metagenomics.</title>
        <authorList>
            <person name="Schulz F."/>
            <person name="Roux S."/>
            <person name="Paez-Espino D."/>
            <person name="Jungbluth S."/>
            <person name="Walsh D.A."/>
            <person name="Denef V.J."/>
            <person name="McMahon K.D."/>
            <person name="Konstantinidis K.T."/>
            <person name="Eloe-Fadrosh E.A."/>
            <person name="Kyrpides N.C."/>
            <person name="Woyke T."/>
        </authorList>
    </citation>
    <scope>NUCLEOTIDE SEQUENCE</scope>
    <source>
        <strain evidence="2">GVMAG-M-3300018428-16</strain>
    </source>
</reference>
<keyword evidence="1" id="KW-0175">Coiled coil</keyword>
<dbReference type="EMBL" id="MN739239">
    <property type="protein sequence ID" value="QHS95092.1"/>
    <property type="molecule type" value="Genomic_DNA"/>
</dbReference>
<proteinExistence type="predicted"/>
<feature type="coiled-coil region" evidence="1">
    <location>
        <begin position="43"/>
        <end position="77"/>
    </location>
</feature>
<organism evidence="2">
    <name type="scientific">viral metagenome</name>
    <dbReference type="NCBI Taxonomy" id="1070528"/>
    <lineage>
        <taxon>unclassified sequences</taxon>
        <taxon>metagenomes</taxon>
        <taxon>organismal metagenomes</taxon>
    </lineage>
</organism>
<dbReference type="AlphaFoldDB" id="A0A6C0BSX0"/>
<evidence type="ECO:0000256" key="1">
    <source>
        <dbReference type="SAM" id="Coils"/>
    </source>
</evidence>
<sequence length="96" mass="11455">MKKDDEININILGKKKPIFYRRNAIPIQKNNNNLIKQIHTELSKKRNEKLNNYLKELDNIKKELEKVTSELQRVKSLNRIASIKHEILNITCNNFR</sequence>
<accession>A0A6C0BSX0</accession>
<name>A0A6C0BSX0_9ZZZZ</name>
<protein>
    <submittedName>
        <fullName evidence="2">Uncharacterized protein</fullName>
    </submittedName>
</protein>